<gene>
    <name evidence="1" type="ORF">Q8Y70_09745</name>
</gene>
<evidence type="ECO:0000313" key="1">
    <source>
        <dbReference type="EMBL" id="WOZ79306.1"/>
    </source>
</evidence>
<evidence type="ECO:0000313" key="2">
    <source>
        <dbReference type="Proteomes" id="UP001302368"/>
    </source>
</evidence>
<name>A0ABZ0MVP0_9ENTR</name>
<dbReference type="RefSeq" id="WP_305735788.1">
    <property type="nucleotide sequence ID" value="NZ_CP137744.1"/>
</dbReference>
<evidence type="ECO:0008006" key="3">
    <source>
        <dbReference type="Google" id="ProtNLM"/>
    </source>
</evidence>
<organism evidence="1 2">
    <name type="scientific">Kosakonia sacchari</name>
    <dbReference type="NCBI Taxonomy" id="1158459"/>
    <lineage>
        <taxon>Bacteria</taxon>
        <taxon>Pseudomonadati</taxon>
        <taxon>Pseudomonadota</taxon>
        <taxon>Gammaproteobacteria</taxon>
        <taxon>Enterobacterales</taxon>
        <taxon>Enterobacteriaceae</taxon>
        <taxon>Kosakonia</taxon>
    </lineage>
</organism>
<proteinExistence type="predicted"/>
<reference evidence="1 2" key="1">
    <citation type="submission" date="2023-10" db="EMBL/GenBank/DDBJ databases">
        <title>Genome sequencing of the isolated polysaccharide-producing bacterium Kosakonia sacchari KS2022.</title>
        <authorList>
            <person name="Yi X."/>
        </authorList>
    </citation>
    <scope>NUCLEOTIDE SEQUENCE [LARGE SCALE GENOMIC DNA]</scope>
    <source>
        <strain evidence="1 2">KS2022</strain>
    </source>
</reference>
<sequence>MDYLLLIAMAAVFLIIIYKGTARHDRLMRDGRPVMATIENVSPVSSDDAGNTTIVYTLNIEGRHVKGKEIIDTFFSPQFQPGMQIKIMYINDEDYMFVFKK</sequence>
<dbReference type="Proteomes" id="UP001302368">
    <property type="component" value="Chromosome"/>
</dbReference>
<keyword evidence="2" id="KW-1185">Reference proteome</keyword>
<dbReference type="EMBL" id="CP137744">
    <property type="protein sequence ID" value="WOZ79306.1"/>
    <property type="molecule type" value="Genomic_DNA"/>
</dbReference>
<accession>A0ABZ0MVP0</accession>
<protein>
    <recommendedName>
        <fullName evidence="3">DUF3592 domain-containing protein</fullName>
    </recommendedName>
</protein>